<proteinExistence type="predicted"/>
<dbReference type="OrthoDB" id="167850at2157"/>
<organism evidence="1 2">
    <name type="scientific">Natrinema altunense</name>
    <dbReference type="NCBI Taxonomy" id="222984"/>
    <lineage>
        <taxon>Archaea</taxon>
        <taxon>Methanobacteriati</taxon>
        <taxon>Methanobacteriota</taxon>
        <taxon>Stenosarchaea group</taxon>
        <taxon>Halobacteria</taxon>
        <taxon>Halobacteriales</taxon>
        <taxon>Natrialbaceae</taxon>
        <taxon>Natrinema</taxon>
    </lineage>
</organism>
<dbReference type="EMBL" id="SHMR01000001">
    <property type="protein sequence ID" value="RZH68859.1"/>
    <property type="molecule type" value="Genomic_DNA"/>
</dbReference>
<sequence length="155" mass="17384">MALHSRRQILSSVSVTLPLVLAGCSNRKDNTVKTQLDQLQIINYNDEWYVISILVSENNKAVYEDTVEVPPAEDDSTELGDNNWSGIKLKHYPTDPGSYCIHSWRSDQSLENAVTIDLAKYDQECAQVRINIGEAREDSGSALSIWRSFDCSTTT</sequence>
<dbReference type="RefSeq" id="WP_130169806.1">
    <property type="nucleotide sequence ID" value="NZ_JNCS01000004.1"/>
</dbReference>
<evidence type="ECO:0000313" key="1">
    <source>
        <dbReference type="EMBL" id="RZH68859.1"/>
    </source>
</evidence>
<gene>
    <name evidence="1" type="ORF">ELS17_05215</name>
</gene>
<dbReference type="AlphaFoldDB" id="A0A482XYL0"/>
<protein>
    <submittedName>
        <fullName evidence="1">Uncharacterized protein</fullName>
    </submittedName>
</protein>
<comment type="caution">
    <text evidence="1">The sequence shown here is derived from an EMBL/GenBank/DDBJ whole genome shotgun (WGS) entry which is preliminary data.</text>
</comment>
<evidence type="ECO:0000313" key="2">
    <source>
        <dbReference type="Proteomes" id="UP000292704"/>
    </source>
</evidence>
<name>A0A482XYL0_9EURY</name>
<accession>A0A482XYL0</accession>
<dbReference type="Proteomes" id="UP000292704">
    <property type="component" value="Unassembled WGS sequence"/>
</dbReference>
<reference evidence="1 2" key="1">
    <citation type="submission" date="2019-02" db="EMBL/GenBank/DDBJ databases">
        <title>Genome analysis provides insights into bioremediation potentialities and Haloocin production by Natrinema altunense strain 4.1R isolated from Chott Douz in Tunisian desert.</title>
        <authorList>
            <person name="Najjari A."/>
            <person name="Youssef N."/>
            <person name="Ben Dhia O."/>
            <person name="Ferjani R."/>
            <person name="El Hidri D."/>
            <person name="Ouzari H.I."/>
            <person name="Cherif A."/>
        </authorList>
    </citation>
    <scope>NUCLEOTIDE SEQUENCE [LARGE SCALE GENOMIC DNA]</scope>
    <source>
        <strain evidence="1 2">4.1R</strain>
    </source>
</reference>
<dbReference type="PROSITE" id="PS51257">
    <property type="entry name" value="PROKAR_LIPOPROTEIN"/>
    <property type="match status" value="1"/>
</dbReference>